<dbReference type="InterPro" id="IPR010994">
    <property type="entry name" value="RuvA_2-like"/>
</dbReference>
<dbReference type="Gene3D" id="3.40.50.10130">
    <property type="match status" value="1"/>
</dbReference>
<feature type="region of interest" description="Disordered" evidence="5">
    <location>
        <begin position="589"/>
        <end position="613"/>
    </location>
</feature>
<evidence type="ECO:0000313" key="8">
    <source>
        <dbReference type="Proteomes" id="UP001369086"/>
    </source>
</evidence>
<evidence type="ECO:0000259" key="6">
    <source>
        <dbReference type="SMART" id="SM00891"/>
    </source>
</evidence>
<feature type="region of interest" description="Disordered" evidence="5">
    <location>
        <begin position="877"/>
        <end position="997"/>
    </location>
</feature>
<dbReference type="Gene3D" id="1.10.150.20">
    <property type="entry name" value="5' to 3' exonuclease, C-terminal subdomain"/>
    <property type="match status" value="1"/>
</dbReference>
<dbReference type="SMART" id="SM00891">
    <property type="entry name" value="ERCC4"/>
    <property type="match status" value="1"/>
</dbReference>
<dbReference type="CDD" id="cd20077">
    <property type="entry name" value="XPF_nuclease_FANCM"/>
    <property type="match status" value="1"/>
</dbReference>
<evidence type="ECO:0000256" key="4">
    <source>
        <dbReference type="ARBA" id="ARBA00022840"/>
    </source>
</evidence>
<feature type="region of interest" description="Disordered" evidence="5">
    <location>
        <begin position="498"/>
        <end position="522"/>
    </location>
</feature>
<evidence type="ECO:0000256" key="5">
    <source>
        <dbReference type="SAM" id="MobiDB-lite"/>
    </source>
</evidence>
<feature type="compositionally biased region" description="Basic and acidic residues" evidence="5">
    <location>
        <begin position="433"/>
        <end position="454"/>
    </location>
</feature>
<feature type="compositionally biased region" description="Basic and acidic residues" evidence="5">
    <location>
        <begin position="99"/>
        <end position="108"/>
    </location>
</feature>
<dbReference type="SUPFAM" id="SSF47781">
    <property type="entry name" value="RuvA domain 2-like"/>
    <property type="match status" value="1"/>
</dbReference>
<dbReference type="PANTHER" id="PTHR14025:SF20">
    <property type="entry name" value="FANCONI ANEMIA GROUP M PROTEIN"/>
    <property type="match status" value="1"/>
</dbReference>
<keyword evidence="8" id="KW-1185">Reference proteome</keyword>
<dbReference type="InterPro" id="IPR006166">
    <property type="entry name" value="ERCC4_domain"/>
</dbReference>
<comment type="caution">
    <text evidence="7">The sequence shown here is derived from an EMBL/GenBank/DDBJ whole genome shotgun (WGS) entry which is preliminary data.</text>
</comment>
<dbReference type="InterPro" id="IPR011335">
    <property type="entry name" value="Restrct_endonuc-II-like"/>
</dbReference>
<feature type="compositionally biased region" description="Basic and acidic residues" evidence="5">
    <location>
        <begin position="513"/>
        <end position="522"/>
    </location>
</feature>
<gene>
    <name evidence="7" type="ORF">HHUSO_G19450</name>
</gene>
<evidence type="ECO:0000256" key="1">
    <source>
        <dbReference type="ARBA" id="ARBA00022741"/>
    </source>
</evidence>
<keyword evidence="3" id="KW-0347">Helicase</keyword>
<dbReference type="PANTHER" id="PTHR14025">
    <property type="entry name" value="FANCONI ANEMIA GROUP M FANCM FAMILY MEMBER"/>
    <property type="match status" value="1"/>
</dbReference>
<feature type="compositionally biased region" description="Basic and acidic residues" evidence="5">
    <location>
        <begin position="464"/>
        <end position="475"/>
    </location>
</feature>
<feature type="region of interest" description="Disordered" evidence="5">
    <location>
        <begin position="420"/>
        <end position="477"/>
    </location>
</feature>
<name>A0ABR0Z2F1_HUSHU</name>
<feature type="region of interest" description="Disordered" evidence="5">
    <location>
        <begin position="1024"/>
        <end position="1065"/>
    </location>
</feature>
<feature type="compositionally biased region" description="Polar residues" evidence="5">
    <location>
        <begin position="1028"/>
        <end position="1051"/>
    </location>
</feature>
<dbReference type="Pfam" id="PF02732">
    <property type="entry name" value="ERCC4"/>
    <property type="match status" value="1"/>
</dbReference>
<feature type="compositionally biased region" description="Polar residues" evidence="5">
    <location>
        <begin position="80"/>
        <end position="89"/>
    </location>
</feature>
<sequence>MPYLHMEDVVGSTVSAKDGSTPAEVLQDQTVPKGPKSIGAHRKAVGSKQKLPLGPSARAKEADKNLLEFQGVSSKRGISIVNSGSSDTRGVNAETPFPGEDHASKNMSKESTNQSKLAKFFKTKTDPILEMDVDCDFVTECTVINKTLDQVVKTAAGDKTNSELTHTDLVQDSLETEEATERSVQLRQKASSDTGYSSLVDETQLDLDSVFYLPELNGHSESCGVRDVPDNVKDVLENVRNFLTKSPPHTLDIDFPPEESHTDPEFQSELNPFHLNFSLVDVLENDYEEEDSIVVNGFENELLDADKPEDWKAPTLDGSLAQESISKAGSPSWDDVFDDCSVHEEALDNDGQDPKTFENRETLHQPQTIEVERGTSLILDEEDQQSHPRSRVPAGHDDSISLFEDDDLFLEVSIPCPALDTSKQFPAGPELQPDARKKNLPLHKDDASHGEAQRGPEVPGTHGEAPHIDQHKSPEDEGMFDCSGELFSVNFDMGFSLDDSDGDVSDHGNGNVKPEDTSETRAVDRASEVVLSDGTSFLTAVSSRSLIDPCGRNSSTPLSHQTKRDMTGGLITQAVSPFSPLYMTKQKHPTPAVFSTPSTSFSGPGVQGQWAGGSCKLQTEDSLLGSRIWTPKSFSAKKNPASIKRVLLRPEDSGEGPSCDMKKSKRGDKRFLDSPIKVGNNSESDEEVVFRRQGKRTKPNVLRSPENKNTSDVDSPFQVTRTRQGHLSTFEESENEGQPGLQLSDEDFQDTSVRSSKQARLLKNRNVGKGRRKPAGRLFLDEEAELSEGAEGVSSDEDSEEEHDNSLEGFVVGHSQLSQGLNDSDMHGVYLKSVRSPIVYNKYKMVYKQSLDDMAVFSQIPEQDETYMDDSFVVHEGEEEEEAAGGSGLSDEEEVGGVELLQEDSYVGGRKQYRTRRHARLKQAGVLEPVNQPAPPKGKKKASRIIVQEDSSEEEEEKRDANPLPKPSPQTDRLETSFKTPRPVSSSTLRTVRKSVQGKTLEERCQLRLSLEASLSEALDFQPLSGEARSNSTGKEPQSKSLLQKTESSFLNPDPSRTAMSSGSPAPCVLVDSREIASGPEVISCLRVKHGLRAEVCSLGGCNFIVSNRMAVERRTQSEISHSQNRGKLVERVQSLRAAFERVCLIVEKDRTKGETSRIIQRTRYYDSTLSALLGAGTRILFSSGQEETAGLLAELTRVEQRKNAAITVPLQVKGHRQQALQFYLTIPGVSYVSALNMCHRFRSVWHTVNSSVEGLAWGACVDPQRAEEIFRYFHYTFDAQLLPDRPTPGSSKRSL</sequence>
<accession>A0ABR0Z2F1</accession>
<feature type="region of interest" description="Disordered" evidence="5">
    <location>
        <begin position="174"/>
        <end position="197"/>
    </location>
</feature>
<feature type="region of interest" description="Disordered" evidence="5">
    <location>
        <begin position="648"/>
        <end position="805"/>
    </location>
</feature>
<feature type="compositionally biased region" description="Acidic residues" evidence="5">
    <location>
        <begin position="781"/>
        <end position="803"/>
    </location>
</feature>
<dbReference type="SUPFAM" id="SSF52980">
    <property type="entry name" value="Restriction endonuclease-like"/>
    <property type="match status" value="1"/>
</dbReference>
<organism evidence="7 8">
    <name type="scientific">Huso huso</name>
    <name type="common">Beluga</name>
    <name type="synonym">Acipenser huso</name>
    <dbReference type="NCBI Taxonomy" id="61971"/>
    <lineage>
        <taxon>Eukaryota</taxon>
        <taxon>Metazoa</taxon>
        <taxon>Chordata</taxon>
        <taxon>Craniata</taxon>
        <taxon>Vertebrata</taxon>
        <taxon>Euteleostomi</taxon>
        <taxon>Actinopterygii</taxon>
        <taxon>Chondrostei</taxon>
        <taxon>Acipenseriformes</taxon>
        <taxon>Acipenseridae</taxon>
        <taxon>Huso</taxon>
    </lineage>
</organism>
<keyword evidence="1" id="KW-0547">Nucleotide-binding</keyword>
<feature type="domain" description="ERCC4" evidence="6">
    <location>
        <begin position="1068"/>
        <end position="1151"/>
    </location>
</feature>
<dbReference type="EMBL" id="JAHFZB010000018">
    <property type="protein sequence ID" value="KAK6478834.1"/>
    <property type="molecule type" value="Genomic_DNA"/>
</dbReference>
<evidence type="ECO:0000256" key="3">
    <source>
        <dbReference type="ARBA" id="ARBA00022806"/>
    </source>
</evidence>
<proteinExistence type="predicted"/>
<reference evidence="7 8" key="1">
    <citation type="submission" date="2021-05" db="EMBL/GenBank/DDBJ databases">
        <authorList>
            <person name="Zahm M."/>
            <person name="Klopp C."/>
            <person name="Cabau C."/>
            <person name="Kuhl H."/>
            <person name="Suciu R."/>
            <person name="Ciorpac M."/>
            <person name="Holostenco D."/>
            <person name="Gessner J."/>
            <person name="Wuertz S."/>
            <person name="Hohne C."/>
            <person name="Stock M."/>
            <person name="Gislard M."/>
            <person name="Lluch J."/>
            <person name="Milhes M."/>
            <person name="Lampietro C."/>
            <person name="Lopez Roques C."/>
            <person name="Donnadieu C."/>
            <person name="Du K."/>
            <person name="Schartl M."/>
            <person name="Guiguen Y."/>
        </authorList>
    </citation>
    <scope>NUCLEOTIDE SEQUENCE [LARGE SCALE GENOMIC DNA]</scope>
    <source>
        <strain evidence="7">Hh-F2</strain>
        <tissue evidence="7">Blood</tissue>
    </source>
</reference>
<feature type="compositionally biased region" description="Basic residues" evidence="5">
    <location>
        <begin position="911"/>
        <end position="921"/>
    </location>
</feature>
<feature type="compositionally biased region" description="Polar residues" evidence="5">
    <location>
        <begin position="182"/>
        <end position="197"/>
    </location>
</feature>
<feature type="region of interest" description="Disordered" evidence="5">
    <location>
        <begin position="80"/>
        <end position="111"/>
    </location>
</feature>
<protein>
    <submittedName>
        <fullName evidence="7">Fanconi anemia group M protein-like</fullName>
    </submittedName>
</protein>
<dbReference type="InterPro" id="IPR047418">
    <property type="entry name" value="XPF_nuclease_FANCM"/>
</dbReference>
<evidence type="ECO:0000256" key="2">
    <source>
        <dbReference type="ARBA" id="ARBA00022801"/>
    </source>
</evidence>
<evidence type="ECO:0000313" key="7">
    <source>
        <dbReference type="EMBL" id="KAK6478834.1"/>
    </source>
</evidence>
<dbReference type="Proteomes" id="UP001369086">
    <property type="component" value="Unassembled WGS sequence"/>
</dbReference>
<keyword evidence="2" id="KW-0378">Hydrolase</keyword>
<feature type="compositionally biased region" description="Polar residues" evidence="5">
    <location>
        <begin position="977"/>
        <end position="990"/>
    </location>
</feature>
<feature type="region of interest" description="Disordered" evidence="5">
    <location>
        <begin position="13"/>
        <end position="59"/>
    </location>
</feature>
<feature type="compositionally biased region" description="Polar residues" evidence="5">
    <location>
        <begin position="712"/>
        <end position="727"/>
    </location>
</feature>
<keyword evidence="4" id="KW-0067">ATP-binding</keyword>
<feature type="compositionally biased region" description="Polar residues" evidence="5">
    <location>
        <begin position="593"/>
        <end position="602"/>
    </location>
</feature>
<feature type="compositionally biased region" description="Basic residues" evidence="5">
    <location>
        <begin position="760"/>
        <end position="775"/>
    </location>
</feature>